<gene>
    <name evidence="3" type="ORF">SDC9_165868</name>
</gene>
<protein>
    <recommendedName>
        <fullName evidence="2">Flavinylation-associated cytochrome domain-containing protein</fullName>
    </recommendedName>
</protein>
<evidence type="ECO:0000259" key="2">
    <source>
        <dbReference type="Pfam" id="PF14358"/>
    </source>
</evidence>
<comment type="caution">
    <text evidence="3">The sequence shown here is derived from an EMBL/GenBank/DDBJ whole genome shotgun (WGS) entry which is preliminary data.</text>
</comment>
<dbReference type="InterPro" id="IPR016174">
    <property type="entry name" value="Di-haem_cyt_TM"/>
</dbReference>
<keyword evidence="1" id="KW-0472">Membrane</keyword>
<reference evidence="3" key="1">
    <citation type="submission" date="2019-08" db="EMBL/GenBank/DDBJ databases">
        <authorList>
            <person name="Kucharzyk K."/>
            <person name="Murdoch R.W."/>
            <person name="Higgins S."/>
            <person name="Loffler F."/>
        </authorList>
    </citation>
    <scope>NUCLEOTIDE SEQUENCE</scope>
</reference>
<organism evidence="3">
    <name type="scientific">bioreactor metagenome</name>
    <dbReference type="NCBI Taxonomy" id="1076179"/>
    <lineage>
        <taxon>unclassified sequences</taxon>
        <taxon>metagenomes</taxon>
        <taxon>ecological metagenomes</taxon>
    </lineage>
</organism>
<feature type="transmembrane region" description="Helical" evidence="1">
    <location>
        <begin position="33"/>
        <end position="52"/>
    </location>
</feature>
<dbReference type="EMBL" id="VSSQ01065858">
    <property type="protein sequence ID" value="MPN18508.1"/>
    <property type="molecule type" value="Genomic_DNA"/>
</dbReference>
<evidence type="ECO:0000256" key="1">
    <source>
        <dbReference type="SAM" id="Phobius"/>
    </source>
</evidence>
<dbReference type="GO" id="GO:0022904">
    <property type="term" value="P:respiratory electron transport chain"/>
    <property type="evidence" value="ECO:0007669"/>
    <property type="project" value="InterPro"/>
</dbReference>
<sequence length="169" mass="18948">MKTIRNFLIDFVIFGAFLLAAEPHITGDTIHEWLGLGFFVTAMIHLLLHWGWVANAVKKFFKRIPVSTRINSIVDLSIFVAFTVITITGIMMSKSVLPTLGISVSRGGAWKQIHSLASNISIFLVAAHFALHWSWIVGVFKKYVGNPVKSMFQKQPQLTVVPVKIEKEN</sequence>
<dbReference type="AlphaFoldDB" id="A0A645FVG7"/>
<dbReference type="InterPro" id="IPR025517">
    <property type="entry name" value="DUF4405"/>
</dbReference>
<keyword evidence="1" id="KW-1133">Transmembrane helix</keyword>
<evidence type="ECO:0000313" key="3">
    <source>
        <dbReference type="EMBL" id="MPN18508.1"/>
    </source>
</evidence>
<feature type="transmembrane region" description="Helical" evidence="1">
    <location>
        <begin position="113"/>
        <end position="140"/>
    </location>
</feature>
<accession>A0A645FVG7</accession>
<dbReference type="GO" id="GO:0016020">
    <property type="term" value="C:membrane"/>
    <property type="evidence" value="ECO:0007669"/>
    <property type="project" value="InterPro"/>
</dbReference>
<dbReference type="Pfam" id="PF14358">
    <property type="entry name" value="DUF4405"/>
    <property type="match status" value="1"/>
</dbReference>
<keyword evidence="1" id="KW-0812">Transmembrane</keyword>
<feature type="domain" description="Flavinylation-associated cytochrome" evidence="2">
    <location>
        <begin position="73"/>
        <end position="133"/>
    </location>
</feature>
<proteinExistence type="predicted"/>
<feature type="transmembrane region" description="Helical" evidence="1">
    <location>
        <begin position="73"/>
        <end position="93"/>
    </location>
</feature>
<name>A0A645FVG7_9ZZZZ</name>
<dbReference type="SUPFAM" id="SSF81342">
    <property type="entry name" value="Transmembrane di-heme cytochromes"/>
    <property type="match status" value="1"/>
</dbReference>